<evidence type="ECO:0000313" key="2">
    <source>
        <dbReference type="EMBL" id="CAA7262929.1"/>
    </source>
</evidence>
<dbReference type="Gene3D" id="3.10.110.10">
    <property type="entry name" value="Ubiquitin Conjugating Enzyme"/>
    <property type="match status" value="1"/>
</dbReference>
<keyword evidence="3" id="KW-1185">Reference proteome</keyword>
<dbReference type="Pfam" id="PF00179">
    <property type="entry name" value="UQ_con"/>
    <property type="match status" value="1"/>
</dbReference>
<evidence type="ECO:0000259" key="1">
    <source>
        <dbReference type="PROSITE" id="PS50127"/>
    </source>
</evidence>
<reference evidence="2 3" key="1">
    <citation type="submission" date="2020-01" db="EMBL/GenBank/DDBJ databases">
        <authorList>
            <person name="Gupta K D."/>
        </authorList>
    </citation>
    <scope>NUCLEOTIDE SEQUENCE [LARGE SCALE GENOMIC DNA]</scope>
</reference>
<dbReference type="Proteomes" id="UP000467700">
    <property type="component" value="Unassembled WGS sequence"/>
</dbReference>
<dbReference type="PROSITE" id="PS50127">
    <property type="entry name" value="UBC_2"/>
    <property type="match status" value="1"/>
</dbReference>
<proteinExistence type="predicted"/>
<gene>
    <name evidence="2" type="ORF">AAE3_LOCUS5234</name>
</gene>
<name>A0A8S0XHW6_CYCAE</name>
<dbReference type="InterPro" id="IPR000608">
    <property type="entry name" value="UBC"/>
</dbReference>
<comment type="caution">
    <text evidence="2">The sequence shown here is derived from an EMBL/GenBank/DDBJ whole genome shotgun (WGS) entry which is preliminary data.</text>
</comment>
<dbReference type="AlphaFoldDB" id="A0A8S0XHW6"/>
<dbReference type="OrthoDB" id="109543at2759"/>
<feature type="domain" description="UBC core" evidence="1">
    <location>
        <begin position="8"/>
        <end position="179"/>
    </location>
</feature>
<dbReference type="EMBL" id="CACVBS010000037">
    <property type="protein sequence ID" value="CAA7262929.1"/>
    <property type="molecule type" value="Genomic_DNA"/>
</dbReference>
<dbReference type="SMART" id="SM00212">
    <property type="entry name" value="UBCc"/>
    <property type="match status" value="1"/>
</dbReference>
<dbReference type="SUPFAM" id="SSF54495">
    <property type="entry name" value="UBC-like"/>
    <property type="match status" value="1"/>
</dbReference>
<dbReference type="InterPro" id="IPR016135">
    <property type="entry name" value="UBQ-conjugating_enzyme/RWD"/>
</dbReference>
<protein>
    <recommendedName>
        <fullName evidence="1">UBC core domain-containing protein</fullName>
    </recommendedName>
</protein>
<organism evidence="2 3">
    <name type="scientific">Cyclocybe aegerita</name>
    <name type="common">Black poplar mushroom</name>
    <name type="synonym">Agrocybe aegerita</name>
    <dbReference type="NCBI Taxonomy" id="1973307"/>
    <lineage>
        <taxon>Eukaryota</taxon>
        <taxon>Fungi</taxon>
        <taxon>Dikarya</taxon>
        <taxon>Basidiomycota</taxon>
        <taxon>Agaricomycotina</taxon>
        <taxon>Agaricomycetes</taxon>
        <taxon>Agaricomycetidae</taxon>
        <taxon>Agaricales</taxon>
        <taxon>Agaricineae</taxon>
        <taxon>Bolbitiaceae</taxon>
        <taxon>Cyclocybe</taxon>
    </lineage>
</organism>
<sequence>MSSQSSRRLLARLQQDLGELQDNPYPGVAVFTDDANLRKLCLVLTPPSGPWKDLSLHFSVGLPEDWPTSPPNVQSSVHGIQHPNLFGSYICCDLIKPHYASYGGYTGGYTPALTLRGLFLQFLTFFSSTKVEQEYGGYIHIGEHLTTIYRCDSPFPDQRFPKESGCDHLFFCQCVKGHTGMANIWESSSAPEVDVPVSHGQLFHKIKHLGEHQAMHQVGHLNPRWTSTFELISKWSCNCCPYGSPSLPYHRRPSTVIARHSAPIPSTLSLSPAECRLSILNDDILAELASYLASETGGVVPRLSALPPNCRLAPPPASKRAKTRSLSSDFDWLSLEAFETFKIRKSIQKRPFDHFLPLAFNRLHFLNSKAEIWKCLGAIDKAFCDAEFALYRRTKRKPTRRAGPPAKPYHTVDVLYRMMNNIVVSLMQSCDGTVGSKGRRSQEPSLLYASEKAVVSYCLLLHLLMCLSRSTPAILTDATNKLRAFVDNPGERYKAKTPDMGEFIIAVILVLVMPQVGTKCPITWDAIRGKFLEEAITRNVRWVLQASPELELLEQGASDYRLQTTFANSKTSLRLIMFQVTFLNIFLETYASDITFLDDNYGFADKDLPERMVKEIKEIYKVDTWPQFFAKVRFGKQLGKDAFSEMLRKAVLESGRRRYHTPLKCDAPHALTLRRKRVENDAGWEASKYP</sequence>
<accession>A0A8S0XHW6</accession>
<evidence type="ECO:0000313" key="3">
    <source>
        <dbReference type="Proteomes" id="UP000467700"/>
    </source>
</evidence>